<feature type="transmembrane region" description="Helical" evidence="11">
    <location>
        <begin position="7"/>
        <end position="25"/>
    </location>
</feature>
<dbReference type="GO" id="GO:0042168">
    <property type="term" value="P:heme metabolic process"/>
    <property type="evidence" value="ECO:0007669"/>
    <property type="project" value="InterPro"/>
</dbReference>
<evidence type="ECO:0000256" key="9">
    <source>
        <dbReference type="ARBA" id="ARBA00023244"/>
    </source>
</evidence>
<feature type="region of interest" description="Disordered" evidence="10">
    <location>
        <begin position="385"/>
        <end position="415"/>
    </location>
</feature>
<name>A0A5R9PGE3_9GAMM</name>
<keyword evidence="8 11" id="KW-0472">Membrane</keyword>
<feature type="compositionally biased region" description="Low complexity" evidence="10">
    <location>
        <begin position="385"/>
        <end position="399"/>
    </location>
</feature>
<comment type="caution">
    <text evidence="13">The sequence shown here is derived from an EMBL/GenBank/DDBJ whole genome shotgun (WGS) entry which is preliminary data.</text>
</comment>
<sequence>MNLFRNVLVWLLLAVLGAVLVQYLLQDPGYLLVRYRGTDYSTTLAVGIGLLLAGLFALALLWTALRLPFRLWTRRRRRRARAQLIDGLTAFERGDYLRAGQLLRQAADDPAAEAVARAQAARAAFMRGDDAAGEALLAGFEHRHAGIRAVVLAERALARQQPEAALQALDAAPAQPLPPRGLWLRAQALLASARSAEAYGLLGALRQQQALPAAEAETVPARWAAQALREADDGNTVAALWDALPPTLRTHPDVAAAYAGRAAALGWHDAATASIEQALDAEWDEALAALYGQLDVDRIEHRHAQLERWLQARPASPALLLASARIDQRRGRWLAAEDALNRALTAGAGAPAWEALGDGAAQLDDHVRAQRCYANALRSQRGDVAVDPVDAAPPAQPADAHVETRDRFGLPRLAD</sequence>
<feature type="domain" description="HemY N-terminal" evidence="12">
    <location>
        <begin position="29"/>
        <end position="128"/>
    </location>
</feature>
<comment type="function">
    <text evidence="1">Involved in a late step of protoheme IX synthesis.</text>
</comment>
<dbReference type="InterPro" id="IPR011990">
    <property type="entry name" value="TPR-like_helical_dom_sf"/>
</dbReference>
<evidence type="ECO:0000256" key="8">
    <source>
        <dbReference type="ARBA" id="ARBA00023136"/>
    </source>
</evidence>
<dbReference type="EMBL" id="SROY01000001">
    <property type="protein sequence ID" value="TLX22535.1"/>
    <property type="molecule type" value="Genomic_DNA"/>
</dbReference>
<evidence type="ECO:0000256" key="5">
    <source>
        <dbReference type="ARBA" id="ARBA00022519"/>
    </source>
</evidence>
<dbReference type="AlphaFoldDB" id="A0A5R9PGE3"/>
<feature type="transmembrane region" description="Helical" evidence="11">
    <location>
        <begin position="45"/>
        <end position="69"/>
    </location>
</feature>
<dbReference type="UniPathway" id="UPA00252"/>
<dbReference type="Pfam" id="PF07219">
    <property type="entry name" value="HemY_N"/>
    <property type="match status" value="1"/>
</dbReference>
<evidence type="ECO:0000259" key="12">
    <source>
        <dbReference type="Pfam" id="PF07219"/>
    </source>
</evidence>
<gene>
    <name evidence="13" type="ORF">E5S66_00415</name>
</gene>
<evidence type="ECO:0000256" key="3">
    <source>
        <dbReference type="ARBA" id="ARBA00004744"/>
    </source>
</evidence>
<proteinExistence type="predicted"/>
<dbReference type="Gene3D" id="1.25.40.10">
    <property type="entry name" value="Tetratricopeptide repeat domain"/>
    <property type="match status" value="1"/>
</dbReference>
<organism evidence="13 14">
    <name type="scientific">Thermomonas fusca</name>
    <dbReference type="NCBI Taxonomy" id="215690"/>
    <lineage>
        <taxon>Bacteria</taxon>
        <taxon>Pseudomonadati</taxon>
        <taxon>Pseudomonadota</taxon>
        <taxon>Gammaproteobacteria</taxon>
        <taxon>Lysobacterales</taxon>
        <taxon>Lysobacteraceae</taxon>
        <taxon>Thermomonas</taxon>
    </lineage>
</organism>
<keyword evidence="6 11" id="KW-0812">Transmembrane</keyword>
<feature type="compositionally biased region" description="Basic and acidic residues" evidence="10">
    <location>
        <begin position="400"/>
        <end position="415"/>
    </location>
</feature>
<evidence type="ECO:0000256" key="4">
    <source>
        <dbReference type="ARBA" id="ARBA00022475"/>
    </source>
</evidence>
<dbReference type="RefSeq" id="WP_138346507.1">
    <property type="nucleotide sequence ID" value="NZ_SROY01000001.1"/>
</dbReference>
<dbReference type="NCBIfam" id="TIGR00540">
    <property type="entry name" value="TPR_hemY_coli"/>
    <property type="match status" value="1"/>
</dbReference>
<dbReference type="STRING" id="1123377.GCA_000423885_01932"/>
<dbReference type="SUPFAM" id="SSF48452">
    <property type="entry name" value="TPR-like"/>
    <property type="match status" value="1"/>
</dbReference>
<protein>
    <submittedName>
        <fullName evidence="13">Heme biosynthesis protein HemY</fullName>
    </submittedName>
</protein>
<dbReference type="GO" id="GO:0005886">
    <property type="term" value="C:plasma membrane"/>
    <property type="evidence" value="ECO:0007669"/>
    <property type="project" value="UniProtKB-SubCell"/>
</dbReference>
<comment type="pathway">
    <text evidence="3">Porphyrin-containing compound metabolism; protoheme biosynthesis.</text>
</comment>
<evidence type="ECO:0000256" key="6">
    <source>
        <dbReference type="ARBA" id="ARBA00022692"/>
    </source>
</evidence>
<keyword evidence="14" id="KW-1185">Reference proteome</keyword>
<comment type="subcellular location">
    <subcellularLocation>
        <location evidence="2">Cell inner membrane</location>
        <topology evidence="2">Multi-pass membrane protein</topology>
    </subcellularLocation>
</comment>
<keyword evidence="4" id="KW-1003">Cell membrane</keyword>
<dbReference type="GO" id="GO:0006779">
    <property type="term" value="P:porphyrin-containing compound biosynthetic process"/>
    <property type="evidence" value="ECO:0007669"/>
    <property type="project" value="UniProtKB-KW"/>
</dbReference>
<evidence type="ECO:0000256" key="1">
    <source>
        <dbReference type="ARBA" id="ARBA00002962"/>
    </source>
</evidence>
<accession>A0A5R9PGE3</accession>
<evidence type="ECO:0000313" key="13">
    <source>
        <dbReference type="EMBL" id="TLX22535.1"/>
    </source>
</evidence>
<reference evidence="13 14" key="1">
    <citation type="submission" date="2019-04" db="EMBL/GenBank/DDBJ databases">
        <authorList>
            <person name="Grouzdev D.S."/>
            <person name="Nazina T.N."/>
        </authorList>
    </citation>
    <scope>NUCLEOTIDE SEQUENCE [LARGE SCALE GENOMIC DNA]</scope>
    <source>
        <strain evidence="13 14">SHC 3-19</strain>
    </source>
</reference>
<evidence type="ECO:0000256" key="7">
    <source>
        <dbReference type="ARBA" id="ARBA00022989"/>
    </source>
</evidence>
<keyword evidence="5" id="KW-0997">Cell inner membrane</keyword>
<dbReference type="InterPro" id="IPR010817">
    <property type="entry name" value="HemY_N"/>
</dbReference>
<keyword evidence="7 11" id="KW-1133">Transmembrane helix</keyword>
<evidence type="ECO:0000256" key="10">
    <source>
        <dbReference type="SAM" id="MobiDB-lite"/>
    </source>
</evidence>
<evidence type="ECO:0000313" key="14">
    <source>
        <dbReference type="Proteomes" id="UP000308508"/>
    </source>
</evidence>
<dbReference type="InterPro" id="IPR005254">
    <property type="entry name" value="Heme_biosyn_assoc_TPR_pro"/>
</dbReference>
<keyword evidence="9" id="KW-0627">Porphyrin biosynthesis</keyword>
<dbReference type="Proteomes" id="UP000308508">
    <property type="component" value="Unassembled WGS sequence"/>
</dbReference>
<evidence type="ECO:0000256" key="2">
    <source>
        <dbReference type="ARBA" id="ARBA00004429"/>
    </source>
</evidence>
<evidence type="ECO:0000256" key="11">
    <source>
        <dbReference type="SAM" id="Phobius"/>
    </source>
</evidence>